<keyword evidence="4" id="KW-1185">Reference proteome</keyword>
<evidence type="ECO:0000313" key="3">
    <source>
        <dbReference type="EMBL" id="GAA3576465.1"/>
    </source>
</evidence>
<evidence type="ECO:0000256" key="1">
    <source>
        <dbReference type="ARBA" id="ARBA00007689"/>
    </source>
</evidence>
<organism evidence="3 4">
    <name type="scientific">Amycolatopsis ultiminotia</name>
    <dbReference type="NCBI Taxonomy" id="543629"/>
    <lineage>
        <taxon>Bacteria</taxon>
        <taxon>Bacillati</taxon>
        <taxon>Actinomycetota</taxon>
        <taxon>Actinomycetes</taxon>
        <taxon>Pseudonocardiales</taxon>
        <taxon>Pseudonocardiaceae</taxon>
        <taxon>Amycolatopsis</taxon>
    </lineage>
</organism>
<comment type="caution">
    <text evidence="3">The sequence shown here is derived from an EMBL/GenBank/DDBJ whole genome shotgun (WGS) entry which is preliminary data.</text>
</comment>
<sequence length="140" mass="15664">MTTTEDGSRPGPAADSRTLEEHLQNLRRVQLYMIRMDMPHPVDAPLDYLSRHLREHILWLEEQEENGVLFLSGANAAGDQWDGSGTAIVRAPSLEAAVAISDTEPFHREGLRTNTVHGWQLNEGTVRLSFSLLTDRFSLG</sequence>
<name>A0ABP6Y4K4_9PSEU</name>
<evidence type="ECO:0000313" key="4">
    <source>
        <dbReference type="Proteomes" id="UP001500689"/>
    </source>
</evidence>
<feature type="domain" description="YCII-related" evidence="2">
    <location>
        <begin position="47"/>
        <end position="111"/>
    </location>
</feature>
<dbReference type="SUPFAM" id="SSF54909">
    <property type="entry name" value="Dimeric alpha+beta barrel"/>
    <property type="match status" value="1"/>
</dbReference>
<dbReference type="EMBL" id="BAAAZN010000021">
    <property type="protein sequence ID" value="GAA3576465.1"/>
    <property type="molecule type" value="Genomic_DNA"/>
</dbReference>
<comment type="similarity">
    <text evidence="1">Belongs to the YciI family.</text>
</comment>
<proteinExistence type="inferred from homology"/>
<dbReference type="InterPro" id="IPR005545">
    <property type="entry name" value="YCII"/>
</dbReference>
<evidence type="ECO:0000259" key="2">
    <source>
        <dbReference type="Pfam" id="PF03795"/>
    </source>
</evidence>
<dbReference type="Gene3D" id="3.30.70.1060">
    <property type="entry name" value="Dimeric alpha+beta barrel"/>
    <property type="match status" value="1"/>
</dbReference>
<dbReference type="Pfam" id="PF03795">
    <property type="entry name" value="YCII"/>
    <property type="match status" value="1"/>
</dbReference>
<gene>
    <name evidence="3" type="ORF">GCM10022222_71480</name>
</gene>
<dbReference type="InterPro" id="IPR011008">
    <property type="entry name" value="Dimeric_a/b-barrel"/>
</dbReference>
<dbReference type="RefSeq" id="WP_344867615.1">
    <property type="nucleotide sequence ID" value="NZ_BAAAZN010000021.1"/>
</dbReference>
<accession>A0ABP6Y4K4</accession>
<protein>
    <recommendedName>
        <fullName evidence="2">YCII-related domain-containing protein</fullName>
    </recommendedName>
</protein>
<reference evidence="4" key="1">
    <citation type="journal article" date="2019" name="Int. J. Syst. Evol. Microbiol.">
        <title>The Global Catalogue of Microorganisms (GCM) 10K type strain sequencing project: providing services to taxonomists for standard genome sequencing and annotation.</title>
        <authorList>
            <consortium name="The Broad Institute Genomics Platform"/>
            <consortium name="The Broad Institute Genome Sequencing Center for Infectious Disease"/>
            <person name="Wu L."/>
            <person name="Ma J."/>
        </authorList>
    </citation>
    <scope>NUCLEOTIDE SEQUENCE [LARGE SCALE GENOMIC DNA]</scope>
    <source>
        <strain evidence="4">JCM 16898</strain>
    </source>
</reference>
<dbReference type="Proteomes" id="UP001500689">
    <property type="component" value="Unassembled WGS sequence"/>
</dbReference>